<feature type="compositionally biased region" description="Basic and acidic residues" evidence="1">
    <location>
        <begin position="77"/>
        <end position="97"/>
    </location>
</feature>
<accession>A0ABR4QKW0</accession>
<dbReference type="EMBL" id="JAKROA010000002">
    <property type="protein sequence ID" value="KAL5110186.1"/>
    <property type="molecule type" value="Genomic_DNA"/>
</dbReference>
<protein>
    <submittedName>
        <fullName evidence="2">Uncharacterized protein</fullName>
    </submittedName>
</protein>
<feature type="region of interest" description="Disordered" evidence="1">
    <location>
        <begin position="77"/>
        <end position="111"/>
    </location>
</feature>
<dbReference type="Proteomes" id="UP001651158">
    <property type="component" value="Unassembled WGS sequence"/>
</dbReference>
<feature type="region of interest" description="Disordered" evidence="1">
    <location>
        <begin position="146"/>
        <end position="268"/>
    </location>
</feature>
<keyword evidence="3" id="KW-1185">Reference proteome</keyword>
<proteinExistence type="predicted"/>
<feature type="compositionally biased region" description="Basic residues" evidence="1">
    <location>
        <begin position="222"/>
        <end position="231"/>
    </location>
</feature>
<feature type="compositionally biased region" description="Basic and acidic residues" evidence="1">
    <location>
        <begin position="232"/>
        <end position="250"/>
    </location>
</feature>
<evidence type="ECO:0000313" key="3">
    <source>
        <dbReference type="Proteomes" id="UP001651158"/>
    </source>
</evidence>
<feature type="compositionally biased region" description="Low complexity" evidence="1">
    <location>
        <begin position="174"/>
        <end position="207"/>
    </location>
</feature>
<organism evidence="2 3">
    <name type="scientific">Taenia crassiceps</name>
    <dbReference type="NCBI Taxonomy" id="6207"/>
    <lineage>
        <taxon>Eukaryota</taxon>
        <taxon>Metazoa</taxon>
        <taxon>Spiralia</taxon>
        <taxon>Lophotrochozoa</taxon>
        <taxon>Platyhelminthes</taxon>
        <taxon>Cestoda</taxon>
        <taxon>Eucestoda</taxon>
        <taxon>Cyclophyllidea</taxon>
        <taxon>Taeniidae</taxon>
        <taxon>Taenia</taxon>
    </lineage>
</organism>
<sequence length="268" mass="30833">MYYQPRGYYGRYPPSRNFYYSYTLIKSFRQKVLASQTIQTDLQLDRIYHHLTTILLFIRTSRLSHYRRHDYPNPKAREEHYWKKPSKHDVSDNESTKSSEASAASDDDGEEKIMVERYWKREPSAHKGCEAPSGEEKIIISRLWKKKSGGNAENGRDKEMPPATQMHSVGPYTSSSKSETSSSSSTSSESSSSSSASSSESENSASEDSSESDGEFIEHYWTRKTRVRPRSRHPEPKGKRSHGHRPESRGHRPPVCQKCGSYKYPRKH</sequence>
<evidence type="ECO:0000313" key="2">
    <source>
        <dbReference type="EMBL" id="KAL5110186.1"/>
    </source>
</evidence>
<gene>
    <name evidence="2" type="ORF">TcWFU_004033</name>
</gene>
<reference evidence="2 3" key="1">
    <citation type="journal article" date="2022" name="Front. Cell. Infect. Microbiol.">
        <title>The Genomes of Two Strains of Taenia crassiceps the Animal Model for the Study of Human Cysticercosis.</title>
        <authorList>
            <person name="Bobes R.J."/>
            <person name="Estrada K."/>
            <person name="Rios-Valencia D.G."/>
            <person name="Calderon-Gallegos A."/>
            <person name="de la Torre P."/>
            <person name="Carrero J.C."/>
            <person name="Sanchez-Flores A."/>
            <person name="Laclette J.P."/>
        </authorList>
    </citation>
    <scope>NUCLEOTIDE SEQUENCE [LARGE SCALE GENOMIC DNA]</scope>
    <source>
        <strain evidence="2">WFUcys</strain>
    </source>
</reference>
<comment type="caution">
    <text evidence="2">The sequence shown here is derived from an EMBL/GenBank/DDBJ whole genome shotgun (WGS) entry which is preliminary data.</text>
</comment>
<evidence type="ECO:0000256" key="1">
    <source>
        <dbReference type="SAM" id="MobiDB-lite"/>
    </source>
</evidence>
<name>A0ABR4QKW0_9CEST</name>